<dbReference type="PROSITE" id="PS00211">
    <property type="entry name" value="ABC_TRANSPORTER_1"/>
    <property type="match status" value="1"/>
</dbReference>
<feature type="transmembrane region" description="Helical" evidence="11">
    <location>
        <begin position="491"/>
        <end position="509"/>
    </location>
</feature>
<evidence type="ECO:0000256" key="5">
    <source>
        <dbReference type="ARBA" id="ARBA00022840"/>
    </source>
</evidence>
<evidence type="ECO:0000256" key="9">
    <source>
        <dbReference type="SAM" id="Coils"/>
    </source>
</evidence>
<feature type="transmembrane region" description="Helical" evidence="11">
    <location>
        <begin position="375"/>
        <end position="394"/>
    </location>
</feature>
<dbReference type="Gene3D" id="1.20.1560.10">
    <property type="entry name" value="ABC transporter type 1, transmembrane domain"/>
    <property type="match status" value="1"/>
</dbReference>
<dbReference type="SMART" id="SM00382">
    <property type="entry name" value="AAA"/>
    <property type="match status" value="1"/>
</dbReference>
<feature type="transmembrane region" description="Helical" evidence="11">
    <location>
        <begin position="143"/>
        <end position="166"/>
    </location>
</feature>
<feature type="transmembrane region" description="Helical" evidence="11">
    <location>
        <begin position="400"/>
        <end position="420"/>
    </location>
</feature>
<evidence type="ECO:0000313" key="15">
    <source>
        <dbReference type="Proteomes" id="UP000664169"/>
    </source>
</evidence>
<evidence type="ECO:0000259" key="12">
    <source>
        <dbReference type="PROSITE" id="PS50893"/>
    </source>
</evidence>
<keyword evidence="5" id="KW-0067">ATP-binding</keyword>
<dbReference type="Gene3D" id="3.40.50.300">
    <property type="entry name" value="P-loop containing nucleotide triphosphate hydrolases"/>
    <property type="match status" value="1"/>
</dbReference>
<dbReference type="PROSITE" id="PS50929">
    <property type="entry name" value="ABC_TM1F"/>
    <property type="match status" value="1"/>
</dbReference>
<dbReference type="SUPFAM" id="SSF52540">
    <property type="entry name" value="P-loop containing nucleoside triphosphate hydrolases"/>
    <property type="match status" value="1"/>
</dbReference>
<keyword evidence="2" id="KW-0813">Transport</keyword>
<feature type="compositionally biased region" description="Polar residues" evidence="10">
    <location>
        <begin position="830"/>
        <end position="842"/>
    </location>
</feature>
<dbReference type="FunFam" id="3.40.50.300:FF:000287">
    <property type="entry name" value="Multidrug ABC transporter ATP-binding protein"/>
    <property type="match status" value="1"/>
</dbReference>
<feature type="transmembrane region" description="Helical" evidence="11">
    <location>
        <begin position="85"/>
        <end position="102"/>
    </location>
</feature>
<dbReference type="InterPro" id="IPR027417">
    <property type="entry name" value="P-loop_NTPase"/>
</dbReference>
<evidence type="ECO:0000256" key="7">
    <source>
        <dbReference type="ARBA" id="ARBA00023136"/>
    </source>
</evidence>
<keyword evidence="15" id="KW-1185">Reference proteome</keyword>
<keyword evidence="4" id="KW-0547">Nucleotide-binding</keyword>
<feature type="domain" description="ABC transporter" evidence="12">
    <location>
        <begin position="576"/>
        <end position="810"/>
    </location>
</feature>
<dbReference type="InterPro" id="IPR003593">
    <property type="entry name" value="AAA+_ATPase"/>
</dbReference>
<dbReference type="Pfam" id="PF00664">
    <property type="entry name" value="ABC_membrane"/>
    <property type="match status" value="1"/>
</dbReference>
<evidence type="ECO:0000256" key="10">
    <source>
        <dbReference type="SAM" id="MobiDB-lite"/>
    </source>
</evidence>
<keyword evidence="7 11" id="KW-0472">Membrane</keyword>
<dbReference type="GO" id="GO:0016887">
    <property type="term" value="F:ATP hydrolysis activity"/>
    <property type="evidence" value="ECO:0007669"/>
    <property type="project" value="InterPro"/>
</dbReference>
<dbReference type="AlphaFoldDB" id="A0A8H3FBY6"/>
<dbReference type="GO" id="GO:0005524">
    <property type="term" value="F:ATP binding"/>
    <property type="evidence" value="ECO:0007669"/>
    <property type="project" value="UniProtKB-KW"/>
</dbReference>
<evidence type="ECO:0000256" key="1">
    <source>
        <dbReference type="ARBA" id="ARBA00004141"/>
    </source>
</evidence>
<reference evidence="14" key="1">
    <citation type="submission" date="2021-03" db="EMBL/GenBank/DDBJ databases">
        <authorList>
            <person name="Tagirdzhanova G."/>
        </authorList>
    </citation>
    <scope>NUCLEOTIDE SEQUENCE</scope>
</reference>
<dbReference type="InterPro" id="IPR003439">
    <property type="entry name" value="ABC_transporter-like_ATP-bd"/>
</dbReference>
<evidence type="ECO:0000313" key="14">
    <source>
        <dbReference type="EMBL" id="CAF9921754.1"/>
    </source>
</evidence>
<dbReference type="GO" id="GO:0005774">
    <property type="term" value="C:vacuolar membrane"/>
    <property type="evidence" value="ECO:0007669"/>
    <property type="project" value="TreeGrafter"/>
</dbReference>
<comment type="caution">
    <text evidence="14">The sequence shown here is derived from an EMBL/GenBank/DDBJ whole genome shotgun (WGS) entry which is preliminary data.</text>
</comment>
<dbReference type="InterPro" id="IPR039421">
    <property type="entry name" value="Type_1_exporter"/>
</dbReference>
<dbReference type="GO" id="GO:0140359">
    <property type="term" value="F:ABC-type transporter activity"/>
    <property type="evidence" value="ECO:0007669"/>
    <property type="project" value="InterPro"/>
</dbReference>
<evidence type="ECO:0008006" key="16">
    <source>
        <dbReference type="Google" id="ProtNLM"/>
    </source>
</evidence>
<proteinExistence type="inferred from homology"/>
<feature type="compositionally biased region" description="Basic and acidic residues" evidence="10">
    <location>
        <begin position="843"/>
        <end position="866"/>
    </location>
</feature>
<dbReference type="InterPro" id="IPR036640">
    <property type="entry name" value="ABC1_TM_sf"/>
</dbReference>
<comment type="subcellular location">
    <subcellularLocation>
        <location evidence="1">Membrane</location>
        <topology evidence="1">Multi-pass membrane protein</topology>
    </subcellularLocation>
</comment>
<sequence length="866" mass="97073">MALAMEKTLQVFSYLGPFLTFGWYLISSLWSVFTLQNLDAAVRKQTRHLVYYFETAISILFISEAGMIIFQLFHHPSVLASTYTNIYALSQSLVYLILPILLWGTEKHQWYPHYGAWVITLGLDLVTSYILRSAYTPVNPVEWAQIIIRGSRMIVVCFLLVIFWAIGASKPPADEEQTPLLQQDENTANAKGYGATDAEETTAKHRDEALDKAERELKEKIRKLEERLKENGNWFTYVKDFRLFIPLIWPHDKPMLKLNIIGVGLCILVERALTALKPLGLGAVADYLTRGQAKEAFVALGIYAILRWLDSSAGITGLRSLLWLPVEINAYTKLDTASYNHIMSLSCDFHDSKQSGELYQSISQGQSVVTLLDSLLYSIAPQIVDLVVAGFYLYFLFDAYLVLIAVATVIMFLTVAMGRGSYQQSLVRRRNASHRHKYQVMFDTVGSWRTVIYFNQSTYASKIYDASVRLSYKAWRALDLFWYSKKALESIILTIAGLSAFAYAVYSIIYGDKTVGSFVALQLYWTSFTGQLPQIPYFQRQLLKQLVDAEELLRLLKMKPTVQDGPNEFNLKAGLVEFNRVSFSYSESKQIIHDLTFHARPGQTIAIVGETGAGKSTVLKLLFRFYDVSDGSIVVDEQDIRNVTLKSFRDALGVVPQDPTLFNDTIMANVRYARLDATDEEVMDACKAAAVHDKILTFKDGYGTKVGERGIKLSGGELQRVAIARAILKDSRIILLDEATSSVDTDTEVKIQEALATLTKGRTTFVVAHRLSTIQKADRIIVVHDGTIVEQGTLKQLIKLKGRFFNLWTKQINLTGDSGVEPITSHGKSRSNSIAGSNTSSQTKRDSHPISESGDKDSDDAKNSGS</sequence>
<dbReference type="PANTHER" id="PTHR24221">
    <property type="entry name" value="ATP-BINDING CASSETTE SUB-FAMILY B"/>
    <property type="match status" value="1"/>
</dbReference>
<evidence type="ECO:0000259" key="13">
    <source>
        <dbReference type="PROSITE" id="PS50929"/>
    </source>
</evidence>
<keyword evidence="9" id="KW-0175">Coiled coil</keyword>
<keyword evidence="6 11" id="KW-1133">Transmembrane helix</keyword>
<name>A0A8H3FBY6_9LECA</name>
<dbReference type="PROSITE" id="PS50893">
    <property type="entry name" value="ABC_TRANSPORTER_2"/>
    <property type="match status" value="1"/>
</dbReference>
<feature type="transmembrane region" description="Helical" evidence="11">
    <location>
        <begin position="114"/>
        <end position="131"/>
    </location>
</feature>
<dbReference type="InterPro" id="IPR011527">
    <property type="entry name" value="ABC1_TM_dom"/>
</dbReference>
<feature type="region of interest" description="Disordered" evidence="10">
    <location>
        <begin position="818"/>
        <end position="866"/>
    </location>
</feature>
<dbReference type="Proteomes" id="UP000664169">
    <property type="component" value="Unassembled WGS sequence"/>
</dbReference>
<feature type="transmembrane region" description="Helical" evidence="11">
    <location>
        <begin position="12"/>
        <end position="38"/>
    </location>
</feature>
<feature type="coiled-coil region" evidence="9">
    <location>
        <begin position="203"/>
        <end position="230"/>
    </location>
</feature>
<dbReference type="EMBL" id="CAJPDQ010000017">
    <property type="protein sequence ID" value="CAF9921754.1"/>
    <property type="molecule type" value="Genomic_DNA"/>
</dbReference>
<evidence type="ECO:0000256" key="6">
    <source>
        <dbReference type="ARBA" id="ARBA00022989"/>
    </source>
</evidence>
<evidence type="ECO:0000256" key="11">
    <source>
        <dbReference type="SAM" id="Phobius"/>
    </source>
</evidence>
<dbReference type="InterPro" id="IPR017871">
    <property type="entry name" value="ABC_transporter-like_CS"/>
</dbReference>
<evidence type="ECO:0000256" key="2">
    <source>
        <dbReference type="ARBA" id="ARBA00022448"/>
    </source>
</evidence>
<feature type="transmembrane region" description="Helical" evidence="11">
    <location>
        <begin position="50"/>
        <end position="73"/>
    </location>
</feature>
<dbReference type="Pfam" id="PF00005">
    <property type="entry name" value="ABC_tran"/>
    <property type="match status" value="1"/>
</dbReference>
<evidence type="ECO:0000256" key="4">
    <source>
        <dbReference type="ARBA" id="ARBA00022741"/>
    </source>
</evidence>
<dbReference type="SUPFAM" id="SSF90123">
    <property type="entry name" value="ABC transporter transmembrane region"/>
    <property type="match status" value="1"/>
</dbReference>
<comment type="similarity">
    <text evidence="8">Belongs to the ABC transporter superfamily. ABCB family. Heavy Metal importer (TC 3.A.1.210) subfamily.</text>
</comment>
<organism evidence="14 15">
    <name type="scientific">Gomphillus americanus</name>
    <dbReference type="NCBI Taxonomy" id="1940652"/>
    <lineage>
        <taxon>Eukaryota</taxon>
        <taxon>Fungi</taxon>
        <taxon>Dikarya</taxon>
        <taxon>Ascomycota</taxon>
        <taxon>Pezizomycotina</taxon>
        <taxon>Lecanoromycetes</taxon>
        <taxon>OSLEUM clade</taxon>
        <taxon>Ostropomycetidae</taxon>
        <taxon>Ostropales</taxon>
        <taxon>Graphidaceae</taxon>
        <taxon>Gomphilloideae</taxon>
        <taxon>Gomphillus</taxon>
    </lineage>
</organism>
<evidence type="ECO:0000256" key="3">
    <source>
        <dbReference type="ARBA" id="ARBA00022692"/>
    </source>
</evidence>
<dbReference type="OrthoDB" id="6500128at2759"/>
<accession>A0A8H3FBY6</accession>
<feature type="domain" description="ABC transmembrane type-1" evidence="13">
    <location>
        <begin position="261"/>
        <end position="544"/>
    </location>
</feature>
<gene>
    <name evidence="14" type="ORF">GOMPHAMPRED_002385</name>
</gene>
<evidence type="ECO:0000256" key="8">
    <source>
        <dbReference type="ARBA" id="ARBA00024363"/>
    </source>
</evidence>
<protein>
    <recommendedName>
        <fullName evidence="16">Heavy metal tolerance protein</fullName>
    </recommendedName>
</protein>
<dbReference type="PANTHER" id="PTHR24221:SF651">
    <property type="entry name" value="HEAVY METAL TOLERANCE PROTEIN"/>
    <property type="match status" value="1"/>
</dbReference>
<keyword evidence="3 11" id="KW-0812">Transmembrane</keyword>